<dbReference type="Pfam" id="PF02322">
    <property type="entry name" value="Cyt_bd_oxida_II"/>
    <property type="match status" value="1"/>
</dbReference>
<evidence type="ECO:0000313" key="9">
    <source>
        <dbReference type="Proteomes" id="UP000294937"/>
    </source>
</evidence>
<comment type="similarity">
    <text evidence="2">Belongs to the cytochrome ubiquinol oxidase subunit 2 family.</text>
</comment>
<evidence type="ECO:0000256" key="3">
    <source>
        <dbReference type="ARBA" id="ARBA00022475"/>
    </source>
</evidence>
<feature type="transmembrane region" description="Helical" evidence="7">
    <location>
        <begin position="198"/>
        <end position="218"/>
    </location>
</feature>
<feature type="transmembrane region" description="Helical" evidence="7">
    <location>
        <begin position="299"/>
        <end position="327"/>
    </location>
</feature>
<reference evidence="8 9" key="1">
    <citation type="submission" date="2019-03" db="EMBL/GenBank/DDBJ databases">
        <title>Genomic Encyclopedia of Type Strains, Phase IV (KMG-IV): sequencing the most valuable type-strain genomes for metagenomic binning, comparative biology and taxonomic classification.</title>
        <authorList>
            <person name="Goeker M."/>
        </authorList>
    </citation>
    <scope>NUCLEOTIDE SEQUENCE [LARGE SCALE GENOMIC DNA]</scope>
    <source>
        <strain evidence="8 9">DSM 45707</strain>
    </source>
</reference>
<feature type="transmembrane region" description="Helical" evidence="7">
    <location>
        <begin position="117"/>
        <end position="137"/>
    </location>
</feature>
<dbReference type="Proteomes" id="UP000294937">
    <property type="component" value="Unassembled WGS sequence"/>
</dbReference>
<feature type="transmembrane region" description="Helical" evidence="7">
    <location>
        <begin position="80"/>
        <end position="105"/>
    </location>
</feature>
<comment type="caution">
    <text evidence="8">The sequence shown here is derived from an EMBL/GenBank/DDBJ whole genome shotgun (WGS) entry which is preliminary data.</text>
</comment>
<keyword evidence="4 7" id="KW-0812">Transmembrane</keyword>
<feature type="transmembrane region" description="Helical" evidence="7">
    <location>
        <begin position="162"/>
        <end position="186"/>
    </location>
</feature>
<evidence type="ECO:0000256" key="1">
    <source>
        <dbReference type="ARBA" id="ARBA00004651"/>
    </source>
</evidence>
<evidence type="ECO:0000256" key="5">
    <source>
        <dbReference type="ARBA" id="ARBA00022989"/>
    </source>
</evidence>
<keyword evidence="6 7" id="KW-0472">Membrane</keyword>
<evidence type="ECO:0000256" key="6">
    <source>
        <dbReference type="ARBA" id="ARBA00023136"/>
    </source>
</evidence>
<keyword evidence="3" id="KW-1003">Cell membrane</keyword>
<accession>A0A4V2UV77</accession>
<comment type="subcellular location">
    <subcellularLocation>
        <location evidence="1">Cell membrane</location>
        <topology evidence="1">Multi-pass membrane protein</topology>
    </subcellularLocation>
</comment>
<name>A0A4V2UV77_9BACL</name>
<evidence type="ECO:0000256" key="7">
    <source>
        <dbReference type="SAM" id="Phobius"/>
    </source>
</evidence>
<evidence type="ECO:0000313" key="8">
    <source>
        <dbReference type="EMBL" id="TCS94697.1"/>
    </source>
</evidence>
<dbReference type="RefSeq" id="WP_131924088.1">
    <property type="nucleotide sequence ID" value="NZ_SMAG01000003.1"/>
</dbReference>
<proteinExistence type="inferred from homology"/>
<sequence>MQLEWIGITVLWVFLYGYLIVASIDFGAGFFSYYSMLTKKDHITNKIIERYLSPVWEVTNVFLVFFFVGIVGFFPDTAYYFGTALLVPGSIALILLTIRGSFYAFAHYGVRKNRIYMFLYGLTGLFIPASLSTVLTISEGGFIEEVNGKIHFYAERLFTSPYSWAVVFLALVSVLFISASFLTFYAQRAKDEQAMNLLRRYALFWAGPTILASLLVFWSLSKHNPQHFAAALDVGWMFGASLLCFIVAVYFIWKKRNLGLAFVSVMCQFAFAFFGYGISHMPYLLYPYITVQSALTNTTMGWALVAAFIGGLLLLIPSLGLLAWLFLFNPDYVRGKK</sequence>
<keyword evidence="9" id="KW-1185">Reference proteome</keyword>
<evidence type="ECO:0000256" key="4">
    <source>
        <dbReference type="ARBA" id="ARBA00022692"/>
    </source>
</evidence>
<keyword evidence="5 7" id="KW-1133">Transmembrane helix</keyword>
<feature type="transmembrane region" description="Helical" evidence="7">
    <location>
        <begin position="6"/>
        <end position="34"/>
    </location>
</feature>
<gene>
    <name evidence="8" type="ORF">EDD58_103113</name>
</gene>
<feature type="transmembrane region" description="Helical" evidence="7">
    <location>
        <begin position="230"/>
        <end position="253"/>
    </location>
</feature>
<dbReference type="InterPro" id="IPR003317">
    <property type="entry name" value="Cyt-d_oxidase_su2"/>
</dbReference>
<dbReference type="OrthoDB" id="2416742at2"/>
<protein>
    <submittedName>
        <fullName evidence="8">Cytochrome bd-I ubiquinol oxidase subunit 2 apoprotein</fullName>
    </submittedName>
</protein>
<dbReference type="AlphaFoldDB" id="A0A4V2UV77"/>
<organism evidence="8 9">
    <name type="scientific">Hazenella coriacea</name>
    <dbReference type="NCBI Taxonomy" id="1179467"/>
    <lineage>
        <taxon>Bacteria</taxon>
        <taxon>Bacillati</taxon>
        <taxon>Bacillota</taxon>
        <taxon>Bacilli</taxon>
        <taxon>Bacillales</taxon>
        <taxon>Thermoactinomycetaceae</taxon>
        <taxon>Hazenella</taxon>
    </lineage>
</organism>
<feature type="transmembrane region" description="Helical" evidence="7">
    <location>
        <begin position="55"/>
        <end position="74"/>
    </location>
</feature>
<dbReference type="GO" id="GO:0005886">
    <property type="term" value="C:plasma membrane"/>
    <property type="evidence" value="ECO:0007669"/>
    <property type="project" value="UniProtKB-SubCell"/>
</dbReference>
<feature type="transmembrane region" description="Helical" evidence="7">
    <location>
        <begin position="260"/>
        <end position="279"/>
    </location>
</feature>
<dbReference type="EMBL" id="SMAG01000003">
    <property type="protein sequence ID" value="TCS94697.1"/>
    <property type="molecule type" value="Genomic_DNA"/>
</dbReference>
<evidence type="ECO:0000256" key="2">
    <source>
        <dbReference type="ARBA" id="ARBA00007543"/>
    </source>
</evidence>